<evidence type="ECO:0000313" key="9">
    <source>
        <dbReference type="Proteomes" id="UP001140206"/>
    </source>
</evidence>
<dbReference type="InterPro" id="IPR038005">
    <property type="entry name" value="RX-like_CC"/>
</dbReference>
<evidence type="ECO:0000256" key="5">
    <source>
        <dbReference type="ARBA" id="ARBA00022821"/>
    </source>
</evidence>
<dbReference type="PANTHER" id="PTHR19338:SF66">
    <property type="entry name" value="NB-ARC DOMAIN-CONTAINING PROTEIN"/>
    <property type="match status" value="1"/>
</dbReference>
<dbReference type="InterPro" id="IPR002182">
    <property type="entry name" value="NB-ARC"/>
</dbReference>
<dbReference type="CDD" id="cd14798">
    <property type="entry name" value="RX-CC_like"/>
    <property type="match status" value="1"/>
</dbReference>
<gene>
    <name evidence="8" type="ORF">LUZ62_090471</name>
</gene>
<dbReference type="Pfam" id="PF00931">
    <property type="entry name" value="NB-ARC"/>
    <property type="match status" value="1"/>
</dbReference>
<organism evidence="8 9">
    <name type="scientific">Rhynchospora pubera</name>
    <dbReference type="NCBI Taxonomy" id="906938"/>
    <lineage>
        <taxon>Eukaryota</taxon>
        <taxon>Viridiplantae</taxon>
        <taxon>Streptophyta</taxon>
        <taxon>Embryophyta</taxon>
        <taxon>Tracheophyta</taxon>
        <taxon>Spermatophyta</taxon>
        <taxon>Magnoliopsida</taxon>
        <taxon>Liliopsida</taxon>
        <taxon>Poales</taxon>
        <taxon>Cyperaceae</taxon>
        <taxon>Cyperoideae</taxon>
        <taxon>Rhynchosporeae</taxon>
        <taxon>Rhynchospora</taxon>
    </lineage>
</organism>
<dbReference type="InterPro" id="IPR027417">
    <property type="entry name" value="P-loop_NTPase"/>
</dbReference>
<dbReference type="AlphaFoldDB" id="A0AAV8CKY1"/>
<evidence type="ECO:0000259" key="7">
    <source>
        <dbReference type="Pfam" id="PF18052"/>
    </source>
</evidence>
<dbReference type="GO" id="GO:0006952">
    <property type="term" value="P:defense response"/>
    <property type="evidence" value="ECO:0007669"/>
    <property type="project" value="UniProtKB-KW"/>
</dbReference>
<dbReference type="Pfam" id="PF18052">
    <property type="entry name" value="Rx_N"/>
    <property type="match status" value="1"/>
</dbReference>
<feature type="domain" description="Disease resistance N-terminal" evidence="7">
    <location>
        <begin position="4"/>
        <end position="76"/>
    </location>
</feature>
<proteinExistence type="inferred from homology"/>
<dbReference type="PANTHER" id="PTHR19338">
    <property type="entry name" value="TRANSLOCASE OF INNER MITOCHONDRIAL MEMBRANE 13 HOMOLOG"/>
    <property type="match status" value="1"/>
</dbReference>
<evidence type="ECO:0000256" key="3">
    <source>
        <dbReference type="ARBA" id="ARBA00022737"/>
    </source>
</evidence>
<reference evidence="8" key="1">
    <citation type="submission" date="2022-08" db="EMBL/GenBank/DDBJ databases">
        <authorList>
            <person name="Marques A."/>
        </authorList>
    </citation>
    <scope>NUCLEOTIDE SEQUENCE</scope>
    <source>
        <strain evidence="8">RhyPub2mFocal</strain>
        <tissue evidence="8">Leaves</tissue>
    </source>
</reference>
<evidence type="ECO:0000259" key="6">
    <source>
        <dbReference type="Pfam" id="PF00931"/>
    </source>
</evidence>
<name>A0AAV8CKY1_9POAL</name>
<dbReference type="Gene3D" id="1.20.5.4130">
    <property type="match status" value="1"/>
</dbReference>
<dbReference type="SUPFAM" id="SSF52540">
    <property type="entry name" value="P-loop containing nucleoside triphosphate hydrolases"/>
    <property type="match status" value="1"/>
</dbReference>
<evidence type="ECO:0000313" key="8">
    <source>
        <dbReference type="EMBL" id="KAJ4756066.1"/>
    </source>
</evidence>
<protein>
    <submittedName>
        <fullName evidence="8">Disease resistance family protein</fullName>
    </submittedName>
</protein>
<keyword evidence="3" id="KW-0677">Repeat</keyword>
<keyword evidence="5" id="KW-0611">Plant defense</keyword>
<keyword evidence="2" id="KW-0433">Leucine-rich repeat</keyword>
<feature type="domain" description="NB-ARC" evidence="6">
    <location>
        <begin position="148"/>
        <end position="249"/>
    </location>
</feature>
<sequence>MEVLHLNGVSEQVEKVRHELSWIQAFLKDAGRKCIADERQKQWVKEVRDLAYWIEDAIDTFLITVPEQKPGKREAVKRWFRKSKKLPAVHRLGDEMSKIEVRIQEIEASRVRYGIINLGEGAEGEVIRQPVRPIVLPDIDEACIIGFEEDRDKIVRLLLDESTMGRSIISIVGPGGLGKTTIARKVYNSESIQSQFDIRVWVVISQNFELIDIIPKIAEQLKIEAPKDHSGHQLTKLYQFLTDKRYLIVQHKLRRYSRGNRFNNDGVRKFCYEI</sequence>
<dbReference type="Proteomes" id="UP001140206">
    <property type="component" value="Chromosome 5"/>
</dbReference>
<evidence type="ECO:0000256" key="4">
    <source>
        <dbReference type="ARBA" id="ARBA00022741"/>
    </source>
</evidence>
<keyword evidence="9" id="KW-1185">Reference proteome</keyword>
<accession>A0AAV8CKY1</accession>
<evidence type="ECO:0000256" key="2">
    <source>
        <dbReference type="ARBA" id="ARBA00022614"/>
    </source>
</evidence>
<dbReference type="Gene3D" id="3.40.50.300">
    <property type="entry name" value="P-loop containing nucleotide triphosphate hydrolases"/>
    <property type="match status" value="1"/>
</dbReference>
<comment type="similarity">
    <text evidence="1">Belongs to the disease resistance NB-LRR family.</text>
</comment>
<evidence type="ECO:0000256" key="1">
    <source>
        <dbReference type="ARBA" id="ARBA00008894"/>
    </source>
</evidence>
<comment type="caution">
    <text evidence="8">The sequence shown here is derived from an EMBL/GenBank/DDBJ whole genome shotgun (WGS) entry which is preliminary data.</text>
</comment>
<keyword evidence="4" id="KW-0547">Nucleotide-binding</keyword>
<dbReference type="InterPro" id="IPR041118">
    <property type="entry name" value="Rx_N"/>
</dbReference>
<dbReference type="GO" id="GO:0043531">
    <property type="term" value="F:ADP binding"/>
    <property type="evidence" value="ECO:0007669"/>
    <property type="project" value="InterPro"/>
</dbReference>
<dbReference type="EMBL" id="JAMFTS010000005">
    <property type="protein sequence ID" value="KAJ4756066.1"/>
    <property type="molecule type" value="Genomic_DNA"/>
</dbReference>